<dbReference type="EMBL" id="JACOPX010000005">
    <property type="protein sequence ID" value="MBF6033286.1"/>
    <property type="molecule type" value="Genomic_DNA"/>
</dbReference>
<dbReference type="PANTHER" id="PTHR36973:SF4">
    <property type="entry name" value="NODULATION PROTEIN"/>
    <property type="match status" value="1"/>
</dbReference>
<evidence type="ECO:0000259" key="1">
    <source>
        <dbReference type="Pfam" id="PF05050"/>
    </source>
</evidence>
<keyword evidence="2" id="KW-0489">Methyltransferase</keyword>
<dbReference type="SUPFAM" id="SSF53335">
    <property type="entry name" value="S-adenosyl-L-methionine-dependent methyltransferases"/>
    <property type="match status" value="1"/>
</dbReference>
<dbReference type="InterPro" id="IPR053188">
    <property type="entry name" value="FkbM_Methyltransferase"/>
</dbReference>
<dbReference type="Gene3D" id="3.40.50.150">
    <property type="entry name" value="Vaccinia Virus protein VP39"/>
    <property type="match status" value="1"/>
</dbReference>
<proteinExistence type="predicted"/>
<accession>A0ABS0BFP2</accession>
<sequence>MTKTCILDIGANNGDFLFPVAARSSGIPIIGIEPIPELYQALEEKKDSMSLTNIQLFKAAIDVTPCRTTFNVARHADWGVSSLLPFNSSSITNDEYWKERSDLYFDEVIDVDVIRLDSLLEREGYDHISFIKIDAQGVDLRVLESLGKYLSSVDAGMLETPTTSATSLYNGEPALFEVLSFLDNHGFEPFAIKSNDPACAEVNVFFNRKGVNWREVEDNLKLRGVPLYDGKHYWHVASDSPTLPPGDPVSLSVQQELARARHYVAENSAAWARVLYWKSEAKKIKAQLDSELQGAAGSHFVEFSSNDENSRLRDENNFLKSQIEAIYLSTSWKFSAPLRALKKLIR</sequence>
<protein>
    <submittedName>
        <fullName evidence="2">FkbM family methyltransferase</fullName>
    </submittedName>
</protein>
<dbReference type="PANTHER" id="PTHR36973">
    <property type="entry name" value="SLL1456 PROTEIN-RELATED"/>
    <property type="match status" value="1"/>
</dbReference>
<keyword evidence="2" id="KW-0808">Transferase</keyword>
<feature type="domain" description="Methyltransferase FkbM" evidence="1">
    <location>
        <begin position="8"/>
        <end position="188"/>
    </location>
</feature>
<evidence type="ECO:0000313" key="3">
    <source>
        <dbReference type="Proteomes" id="UP000722111"/>
    </source>
</evidence>
<name>A0ABS0BFP2_9PSED</name>
<dbReference type="Pfam" id="PF05050">
    <property type="entry name" value="Methyltransf_21"/>
    <property type="match status" value="1"/>
</dbReference>
<dbReference type="RefSeq" id="WP_194934028.1">
    <property type="nucleotide sequence ID" value="NZ_JACOPX010000005.1"/>
</dbReference>
<organism evidence="2 3">
    <name type="scientific">Pseudomonas neuropathica</name>
    <dbReference type="NCBI Taxonomy" id="2730425"/>
    <lineage>
        <taxon>Bacteria</taxon>
        <taxon>Pseudomonadati</taxon>
        <taxon>Pseudomonadota</taxon>
        <taxon>Gammaproteobacteria</taxon>
        <taxon>Pseudomonadales</taxon>
        <taxon>Pseudomonadaceae</taxon>
        <taxon>Pseudomonas</taxon>
    </lineage>
</organism>
<dbReference type="Proteomes" id="UP000722111">
    <property type="component" value="Unassembled WGS sequence"/>
</dbReference>
<gene>
    <name evidence="2" type="ORF">H8F23_08495</name>
</gene>
<evidence type="ECO:0000313" key="2">
    <source>
        <dbReference type="EMBL" id="MBF6033286.1"/>
    </source>
</evidence>
<dbReference type="NCBIfam" id="TIGR01444">
    <property type="entry name" value="fkbM_fam"/>
    <property type="match status" value="1"/>
</dbReference>
<reference evidence="2 3" key="1">
    <citation type="submission" date="2020-08" db="EMBL/GenBank/DDBJ databases">
        <title>Description of novel Pseudomonas species.</title>
        <authorList>
            <person name="Duman M."/>
            <person name="Mulet M."/>
            <person name="Altun S."/>
            <person name="Saticioglu I.B."/>
            <person name="Lalucat J."/>
            <person name="Garcia-Valdes E."/>
        </authorList>
    </citation>
    <scope>NUCLEOTIDE SEQUENCE [LARGE SCALE GENOMIC DNA]</scope>
    <source>
        <strain evidence="2 3">P155</strain>
    </source>
</reference>
<keyword evidence="3" id="KW-1185">Reference proteome</keyword>
<dbReference type="InterPro" id="IPR006342">
    <property type="entry name" value="FkbM_mtfrase"/>
</dbReference>
<dbReference type="GO" id="GO:0008168">
    <property type="term" value="F:methyltransferase activity"/>
    <property type="evidence" value="ECO:0007669"/>
    <property type="project" value="UniProtKB-KW"/>
</dbReference>
<dbReference type="InterPro" id="IPR029063">
    <property type="entry name" value="SAM-dependent_MTases_sf"/>
</dbReference>
<comment type="caution">
    <text evidence="2">The sequence shown here is derived from an EMBL/GenBank/DDBJ whole genome shotgun (WGS) entry which is preliminary data.</text>
</comment>
<dbReference type="GO" id="GO:0032259">
    <property type="term" value="P:methylation"/>
    <property type="evidence" value="ECO:0007669"/>
    <property type="project" value="UniProtKB-KW"/>
</dbReference>